<keyword evidence="3" id="KW-0732">Signal</keyword>
<reference evidence="4" key="1">
    <citation type="journal article" date="2023" name="G3 (Bethesda)">
        <title>Whole genome assemblies of Zophobas morio and Tenebrio molitor.</title>
        <authorList>
            <person name="Kaur S."/>
            <person name="Stinson S.A."/>
            <person name="diCenzo G.C."/>
        </authorList>
    </citation>
    <scope>NUCLEOTIDE SEQUENCE</scope>
    <source>
        <strain evidence="4">QUZm001</strain>
    </source>
</reference>
<evidence type="ECO:0000256" key="1">
    <source>
        <dbReference type="ARBA" id="ARBA00022614"/>
    </source>
</evidence>
<protein>
    <submittedName>
        <fullName evidence="4">Uncharacterized protein</fullName>
    </submittedName>
</protein>
<keyword evidence="5" id="KW-1185">Reference proteome</keyword>
<dbReference type="AlphaFoldDB" id="A0AA38M6V7"/>
<feature type="chain" id="PRO_5041226601" evidence="3">
    <location>
        <begin position="23"/>
        <end position="346"/>
    </location>
</feature>
<feature type="signal peptide" evidence="3">
    <location>
        <begin position="1"/>
        <end position="22"/>
    </location>
</feature>
<keyword evidence="2" id="KW-0677">Repeat</keyword>
<dbReference type="Gene3D" id="3.80.10.10">
    <property type="entry name" value="Ribonuclease Inhibitor"/>
    <property type="match status" value="1"/>
</dbReference>
<gene>
    <name evidence="4" type="ORF">Zmor_022515</name>
</gene>
<sequence>MISLQTLVFFVILCENVLSCRSDVFDYKISKPLGMNETKFYNVDEISKCDDNDLVVVDNQYIPELCCKLVACKNALESIIFKNCFIREIEENCFSNSVQNVRYVIGVTYNYITTIKKHTFRDLVVTEIHLHDNFIDELEDEAFLHLNNLSMISLDNNRLKVINPKAFTLVPRLEHLSLTANHITTLQAGVFSFLPARNSYITLACNKIDQLKKIAFDGLSSRFIVILNLNGNRIETLPEDIFSNHSFGLVDLGYNPLTKISRYFCEKQCVMERFWFDCTFLTLEDVEFIVGWAKMKEVDLGASGCPQYNLTFKARPAKYCSGAKNFGDAFSCQLYVCFYLVLRFLL</sequence>
<evidence type="ECO:0000313" key="5">
    <source>
        <dbReference type="Proteomes" id="UP001168821"/>
    </source>
</evidence>
<dbReference type="InterPro" id="IPR003591">
    <property type="entry name" value="Leu-rich_rpt_typical-subtyp"/>
</dbReference>
<organism evidence="4 5">
    <name type="scientific">Zophobas morio</name>
    <dbReference type="NCBI Taxonomy" id="2755281"/>
    <lineage>
        <taxon>Eukaryota</taxon>
        <taxon>Metazoa</taxon>
        <taxon>Ecdysozoa</taxon>
        <taxon>Arthropoda</taxon>
        <taxon>Hexapoda</taxon>
        <taxon>Insecta</taxon>
        <taxon>Pterygota</taxon>
        <taxon>Neoptera</taxon>
        <taxon>Endopterygota</taxon>
        <taxon>Coleoptera</taxon>
        <taxon>Polyphaga</taxon>
        <taxon>Cucujiformia</taxon>
        <taxon>Tenebrionidae</taxon>
        <taxon>Zophobas</taxon>
    </lineage>
</organism>
<dbReference type="Pfam" id="PF13855">
    <property type="entry name" value="LRR_8"/>
    <property type="match status" value="1"/>
</dbReference>
<dbReference type="SUPFAM" id="SSF52058">
    <property type="entry name" value="L domain-like"/>
    <property type="match status" value="1"/>
</dbReference>
<dbReference type="Proteomes" id="UP001168821">
    <property type="component" value="Unassembled WGS sequence"/>
</dbReference>
<dbReference type="PANTHER" id="PTHR24366">
    <property type="entry name" value="IG(IMMUNOGLOBULIN) AND LRR(LEUCINE RICH REPEAT) DOMAINS"/>
    <property type="match status" value="1"/>
</dbReference>
<dbReference type="PANTHER" id="PTHR24366:SF96">
    <property type="entry name" value="LEUCINE RICH REPEAT CONTAINING 53"/>
    <property type="match status" value="1"/>
</dbReference>
<dbReference type="InterPro" id="IPR001611">
    <property type="entry name" value="Leu-rich_rpt"/>
</dbReference>
<evidence type="ECO:0000313" key="4">
    <source>
        <dbReference type="EMBL" id="KAJ3644812.1"/>
    </source>
</evidence>
<name>A0AA38M6V7_9CUCU</name>
<dbReference type="InterPro" id="IPR032675">
    <property type="entry name" value="LRR_dom_sf"/>
</dbReference>
<comment type="caution">
    <text evidence="4">The sequence shown here is derived from an EMBL/GenBank/DDBJ whole genome shotgun (WGS) entry which is preliminary data.</text>
</comment>
<proteinExistence type="predicted"/>
<dbReference type="SMART" id="SM00369">
    <property type="entry name" value="LRR_TYP"/>
    <property type="match status" value="4"/>
</dbReference>
<keyword evidence="1" id="KW-0433">Leucine-rich repeat</keyword>
<dbReference type="EMBL" id="JALNTZ010000007">
    <property type="protein sequence ID" value="KAJ3644812.1"/>
    <property type="molecule type" value="Genomic_DNA"/>
</dbReference>
<accession>A0AA38M6V7</accession>
<evidence type="ECO:0000256" key="2">
    <source>
        <dbReference type="ARBA" id="ARBA00022737"/>
    </source>
</evidence>
<evidence type="ECO:0000256" key="3">
    <source>
        <dbReference type="SAM" id="SignalP"/>
    </source>
</evidence>